<organism evidence="1 2">
    <name type="scientific">Forsythia ovata</name>
    <dbReference type="NCBI Taxonomy" id="205694"/>
    <lineage>
        <taxon>Eukaryota</taxon>
        <taxon>Viridiplantae</taxon>
        <taxon>Streptophyta</taxon>
        <taxon>Embryophyta</taxon>
        <taxon>Tracheophyta</taxon>
        <taxon>Spermatophyta</taxon>
        <taxon>Magnoliopsida</taxon>
        <taxon>eudicotyledons</taxon>
        <taxon>Gunneridae</taxon>
        <taxon>Pentapetalae</taxon>
        <taxon>asterids</taxon>
        <taxon>lamiids</taxon>
        <taxon>Lamiales</taxon>
        <taxon>Oleaceae</taxon>
        <taxon>Forsythieae</taxon>
        <taxon>Forsythia</taxon>
    </lineage>
</organism>
<evidence type="ECO:0000313" key="2">
    <source>
        <dbReference type="Proteomes" id="UP001604277"/>
    </source>
</evidence>
<proteinExistence type="predicted"/>
<protein>
    <submittedName>
        <fullName evidence="1">Uncharacterized protein</fullName>
    </submittedName>
</protein>
<dbReference type="AlphaFoldDB" id="A0ABD1UVU1"/>
<evidence type="ECO:0000313" key="1">
    <source>
        <dbReference type="EMBL" id="KAL2529179.1"/>
    </source>
</evidence>
<comment type="caution">
    <text evidence="1">The sequence shown here is derived from an EMBL/GenBank/DDBJ whole genome shotgun (WGS) entry which is preliminary data.</text>
</comment>
<gene>
    <name evidence="1" type="ORF">Fot_21780</name>
</gene>
<sequence>MDTNTDVTTSSGLWKILPSQHLQEMYKPSTTSLVPPAEKVKTKGQPFIEEAYTNFSNYFAIVGQQEVITALRSKRSNLDLSSIEAKFPQMDIEDPPDNSGLKRL</sequence>
<accession>A0ABD1UVU1</accession>
<dbReference type="Proteomes" id="UP001604277">
    <property type="component" value="Unassembled WGS sequence"/>
</dbReference>
<dbReference type="EMBL" id="JBFOLJ010000006">
    <property type="protein sequence ID" value="KAL2529179.1"/>
    <property type="molecule type" value="Genomic_DNA"/>
</dbReference>
<keyword evidence="2" id="KW-1185">Reference proteome</keyword>
<name>A0ABD1UVU1_9LAMI</name>
<reference evidence="2" key="1">
    <citation type="submission" date="2024-07" db="EMBL/GenBank/DDBJ databases">
        <title>Two chromosome-level genome assemblies of Korean endemic species Abeliophyllum distichum and Forsythia ovata (Oleaceae).</title>
        <authorList>
            <person name="Jang H."/>
        </authorList>
    </citation>
    <scope>NUCLEOTIDE SEQUENCE [LARGE SCALE GENOMIC DNA]</scope>
</reference>